<dbReference type="InterPro" id="IPR007052">
    <property type="entry name" value="CS_dom"/>
</dbReference>
<evidence type="ECO:0000259" key="3">
    <source>
        <dbReference type="PROSITE" id="PS51203"/>
    </source>
</evidence>
<dbReference type="GO" id="GO:0005634">
    <property type="term" value="C:nucleus"/>
    <property type="evidence" value="ECO:0007669"/>
    <property type="project" value="TreeGrafter"/>
</dbReference>
<dbReference type="PROSITE" id="PS51203">
    <property type="entry name" value="CS"/>
    <property type="match status" value="1"/>
</dbReference>
<protein>
    <recommendedName>
        <fullName evidence="3">CS domain-containing protein</fullName>
    </recommendedName>
</protein>
<dbReference type="GO" id="GO:0051879">
    <property type="term" value="F:Hsp90 protein binding"/>
    <property type="evidence" value="ECO:0007669"/>
    <property type="project" value="InterPro"/>
</dbReference>
<dbReference type="GO" id="GO:0051131">
    <property type="term" value="P:chaperone-mediated protein complex assembly"/>
    <property type="evidence" value="ECO:0007669"/>
    <property type="project" value="TreeGrafter"/>
</dbReference>
<dbReference type="PANTHER" id="PTHR22932:SF1">
    <property type="entry name" value="CO-CHAPERONE PROTEIN DAF-41"/>
    <property type="match status" value="1"/>
</dbReference>
<evidence type="ECO:0000313" key="4">
    <source>
        <dbReference type="EMBL" id="PPJ56566.1"/>
    </source>
</evidence>
<dbReference type="SUPFAM" id="SSF49764">
    <property type="entry name" value="HSP20-like chaperones"/>
    <property type="match status" value="1"/>
</dbReference>
<dbReference type="PANTHER" id="PTHR22932">
    <property type="entry name" value="TELOMERASE-BINDING PROTEIN P23 HSP90 CO-CHAPERONE"/>
    <property type="match status" value="1"/>
</dbReference>
<feature type="region of interest" description="Disordered" evidence="2">
    <location>
        <begin position="321"/>
        <end position="368"/>
    </location>
</feature>
<proteinExistence type="inferred from homology"/>
<keyword evidence="5" id="KW-1185">Reference proteome</keyword>
<feature type="compositionally biased region" description="Basic and acidic residues" evidence="2">
    <location>
        <begin position="358"/>
        <end position="368"/>
    </location>
</feature>
<dbReference type="GO" id="GO:0005829">
    <property type="term" value="C:cytosol"/>
    <property type="evidence" value="ECO:0007669"/>
    <property type="project" value="TreeGrafter"/>
</dbReference>
<feature type="domain" description="CS" evidence="3">
    <location>
        <begin position="71"/>
        <end position="170"/>
    </location>
</feature>
<dbReference type="AlphaFoldDB" id="A0A2S6CA21"/>
<dbReference type="STRING" id="357750.A0A2S6CA21"/>
<comment type="caution">
    <text evidence="4">The sequence shown here is derived from an EMBL/GenBank/DDBJ whole genome shotgun (WGS) entry which is preliminary data.</text>
</comment>
<dbReference type="CDD" id="cd06465">
    <property type="entry name" value="p23_hB-ind1_like"/>
    <property type="match status" value="1"/>
</dbReference>
<dbReference type="Gene3D" id="2.60.40.790">
    <property type="match status" value="1"/>
</dbReference>
<name>A0A2S6CA21_9PEZI</name>
<feature type="region of interest" description="Disordered" evidence="2">
    <location>
        <begin position="1"/>
        <end position="50"/>
    </location>
</feature>
<accession>A0A2S6CA21</accession>
<dbReference type="Proteomes" id="UP000237631">
    <property type="component" value="Unassembled WGS sequence"/>
</dbReference>
<dbReference type="GO" id="GO:0006457">
    <property type="term" value="P:protein folding"/>
    <property type="evidence" value="ECO:0007669"/>
    <property type="project" value="TreeGrafter"/>
</dbReference>
<dbReference type="FunFam" id="2.60.40.790:FF:000013">
    <property type="entry name" value="Very-long-chain (3R)-3-hydroxyacyl-CoA dehydratase"/>
    <property type="match status" value="1"/>
</dbReference>
<reference evidence="5" key="1">
    <citation type="journal article" date="2017" name="bioRxiv">
        <title>Conservation of a gene cluster reveals novel cercosporin biosynthetic mechanisms and extends production to the genus Colletotrichum.</title>
        <authorList>
            <person name="de Jonge R."/>
            <person name="Ebert M.K."/>
            <person name="Huitt-Roehl C.R."/>
            <person name="Pal P."/>
            <person name="Suttle J.C."/>
            <person name="Spanner R.E."/>
            <person name="Neubauer J.D."/>
            <person name="Jurick W.M.II."/>
            <person name="Stott K.A."/>
            <person name="Secor G.A."/>
            <person name="Thomma B.P.H.J."/>
            <person name="Van de Peer Y."/>
            <person name="Townsend C.A."/>
            <person name="Bolton M.D."/>
        </authorList>
    </citation>
    <scope>NUCLEOTIDE SEQUENCE [LARGE SCALE GENOMIC DNA]</scope>
    <source>
        <strain evidence="5">CBS538.71</strain>
    </source>
</reference>
<dbReference type="InterPro" id="IPR008978">
    <property type="entry name" value="HSP20-like_chaperone"/>
</dbReference>
<dbReference type="EMBL" id="PNEN01000516">
    <property type="protein sequence ID" value="PPJ56566.1"/>
    <property type="molecule type" value="Genomic_DNA"/>
</dbReference>
<dbReference type="OrthoDB" id="1564555at2759"/>
<comment type="similarity">
    <text evidence="1">Belongs to the p23/wos2 family.</text>
</comment>
<sequence length="368" mass="40101">MSAQPTDTTDAKVGSKTLTPEGRTQVPHEQWLSFEAPKQTHANEFADRRRPQCHTHAHVTLQEEKFRAGADTNSRLTWAQRSSASEAEKNHIFLAINVPDVDPKKVKLDIQPSSLTFSGHSESKKAEYGVTLEFFAEIDPSASKIHHSPRAIELVLQKKELKAEYWDRLLKDSKKVHFLKTDFDKVSDMDYSLFASARTLAVLAVQPQPPPTPPCTPVSVASSFEAVEFSSGKPAHRPPAHAPFLEQSRLNRASTYVGVIACWFTVLTFALCKQWVDEDEQDEVADDDDYMSRMGGMGGGMGGMGADGGFGGIDFSKLGGAGLGGMGGEDDEDAEDDDEEMPELEGEDDAKEGAAGADKGKAKIEEVA</sequence>
<dbReference type="Pfam" id="PF04969">
    <property type="entry name" value="CS"/>
    <property type="match status" value="1"/>
</dbReference>
<organism evidence="4 5">
    <name type="scientific">Cercospora berteroae</name>
    <dbReference type="NCBI Taxonomy" id="357750"/>
    <lineage>
        <taxon>Eukaryota</taxon>
        <taxon>Fungi</taxon>
        <taxon>Dikarya</taxon>
        <taxon>Ascomycota</taxon>
        <taxon>Pezizomycotina</taxon>
        <taxon>Dothideomycetes</taxon>
        <taxon>Dothideomycetidae</taxon>
        <taxon>Mycosphaerellales</taxon>
        <taxon>Mycosphaerellaceae</taxon>
        <taxon>Cercospora</taxon>
    </lineage>
</organism>
<evidence type="ECO:0000256" key="2">
    <source>
        <dbReference type="SAM" id="MobiDB-lite"/>
    </source>
</evidence>
<evidence type="ECO:0000256" key="1">
    <source>
        <dbReference type="ARBA" id="ARBA00025733"/>
    </source>
</evidence>
<dbReference type="InterPro" id="IPR045250">
    <property type="entry name" value="p23-like"/>
</dbReference>
<feature type="compositionally biased region" description="Acidic residues" evidence="2">
    <location>
        <begin position="328"/>
        <end position="350"/>
    </location>
</feature>
<dbReference type="GO" id="GO:0051087">
    <property type="term" value="F:protein-folding chaperone binding"/>
    <property type="evidence" value="ECO:0007669"/>
    <property type="project" value="TreeGrafter"/>
</dbReference>
<gene>
    <name evidence="4" type="ORF">CBER1_03910</name>
</gene>
<evidence type="ECO:0000313" key="5">
    <source>
        <dbReference type="Proteomes" id="UP000237631"/>
    </source>
</evidence>